<organism evidence="4 5">
    <name type="scientific">Nakaseomyces bracarensis</name>
    <dbReference type="NCBI Taxonomy" id="273131"/>
    <lineage>
        <taxon>Eukaryota</taxon>
        <taxon>Fungi</taxon>
        <taxon>Dikarya</taxon>
        <taxon>Ascomycota</taxon>
        <taxon>Saccharomycotina</taxon>
        <taxon>Saccharomycetes</taxon>
        <taxon>Saccharomycetales</taxon>
        <taxon>Saccharomycetaceae</taxon>
        <taxon>Nakaseomyces</taxon>
    </lineage>
</organism>
<evidence type="ECO:0000259" key="3">
    <source>
        <dbReference type="PROSITE" id="PS50076"/>
    </source>
</evidence>
<evidence type="ECO:0000256" key="2">
    <source>
        <dbReference type="ARBA" id="ARBA00023186"/>
    </source>
</evidence>
<evidence type="ECO:0000313" key="5">
    <source>
        <dbReference type="Proteomes" id="UP001623330"/>
    </source>
</evidence>
<name>A0ABR4NZS0_9SACH</name>
<dbReference type="EMBL" id="JBEVYD010000002">
    <property type="protein sequence ID" value="KAL3234810.1"/>
    <property type="molecule type" value="Genomic_DNA"/>
</dbReference>
<dbReference type="InterPro" id="IPR036869">
    <property type="entry name" value="J_dom_sf"/>
</dbReference>
<dbReference type="NCBIfam" id="TIGR00714">
    <property type="entry name" value="hscB"/>
    <property type="match status" value="1"/>
</dbReference>
<dbReference type="SUPFAM" id="SSF46565">
    <property type="entry name" value="Chaperone J-domain"/>
    <property type="match status" value="1"/>
</dbReference>
<proteinExistence type="inferred from homology"/>
<feature type="domain" description="J" evidence="3">
    <location>
        <begin position="26"/>
        <end position="93"/>
    </location>
</feature>
<comment type="caution">
    <text evidence="4">The sequence shown here is derived from an EMBL/GenBank/DDBJ whole genome shotgun (WGS) entry which is preliminary data.</text>
</comment>
<accession>A0ABR4NZS0</accession>
<protein>
    <submittedName>
        <fullName evidence="4">J-type co-chaperone JAC1, mitochondrial</fullName>
    </submittedName>
</protein>
<dbReference type="PANTHER" id="PTHR14021">
    <property type="entry name" value="IRON-SULFUR CLUSTER CO-CHAPERONE PROTEIN HSCB"/>
    <property type="match status" value="1"/>
</dbReference>
<evidence type="ECO:0000313" key="4">
    <source>
        <dbReference type="EMBL" id="KAL3234810.1"/>
    </source>
</evidence>
<dbReference type="InterPro" id="IPR036386">
    <property type="entry name" value="HscB_C_sf"/>
</dbReference>
<dbReference type="Proteomes" id="UP001623330">
    <property type="component" value="Unassembled WGS sequence"/>
</dbReference>
<gene>
    <name evidence="4" type="ORF">RNJ44_02598</name>
</gene>
<dbReference type="CDD" id="cd06257">
    <property type="entry name" value="DnaJ"/>
    <property type="match status" value="1"/>
</dbReference>
<dbReference type="InterPro" id="IPR001623">
    <property type="entry name" value="DnaJ_domain"/>
</dbReference>
<keyword evidence="2" id="KW-0143">Chaperone</keyword>
<dbReference type="InterPro" id="IPR009073">
    <property type="entry name" value="HscB_oligo_C"/>
</dbReference>
<dbReference type="Gene3D" id="1.10.287.110">
    <property type="entry name" value="DnaJ domain"/>
    <property type="match status" value="1"/>
</dbReference>
<dbReference type="Pfam" id="PF07743">
    <property type="entry name" value="HSCB_C"/>
    <property type="match status" value="1"/>
</dbReference>
<comment type="similarity">
    <text evidence="1">Belongs to the HscB family.</text>
</comment>
<evidence type="ECO:0000256" key="1">
    <source>
        <dbReference type="ARBA" id="ARBA00010476"/>
    </source>
</evidence>
<dbReference type="PROSITE" id="PS50076">
    <property type="entry name" value="DNAJ_2"/>
    <property type="match status" value="1"/>
</dbReference>
<dbReference type="InterPro" id="IPR004640">
    <property type="entry name" value="HscB"/>
</dbReference>
<keyword evidence="5" id="KW-1185">Reference proteome</keyword>
<dbReference type="Pfam" id="PF00226">
    <property type="entry name" value="DnaJ"/>
    <property type="match status" value="1"/>
</dbReference>
<dbReference type="SMART" id="SM00271">
    <property type="entry name" value="DnaJ"/>
    <property type="match status" value="1"/>
</dbReference>
<dbReference type="Gene3D" id="1.20.1280.20">
    <property type="entry name" value="HscB, C-terminal domain"/>
    <property type="match status" value="1"/>
</dbReference>
<sequence length="203" mass="23538">MIRALLLRRPIAQGLVSKQTRRFISNYYELFPETFPNKDPQWQIDQSKLRKEYRSLQAEVHPDKLNQRAIVNGDSDKSSLLNKAYHTLKDPLTRSQHLLQVLKDIDLTVDSVAREVTQMDPDLLMEVLEVHEQLMEASKREEVKAIEKENKARIEQIESELASCYENNDLDKAVNLTAGLKYWKNVAVAIKDWSPGKTIELQH</sequence>
<reference evidence="4 5" key="1">
    <citation type="submission" date="2024-05" db="EMBL/GenBank/DDBJ databases">
        <title>Long read based assembly of the Candida bracarensis genome reveals expanded adhesin content.</title>
        <authorList>
            <person name="Marcet-Houben M."/>
            <person name="Ksiezopolska E."/>
            <person name="Gabaldon T."/>
        </authorList>
    </citation>
    <scope>NUCLEOTIDE SEQUENCE [LARGE SCALE GENOMIC DNA]</scope>
    <source>
        <strain evidence="4 5">CBM6</strain>
    </source>
</reference>
<dbReference type="PANTHER" id="PTHR14021:SF15">
    <property type="entry name" value="IRON-SULFUR CLUSTER CO-CHAPERONE PROTEIN HSCB"/>
    <property type="match status" value="1"/>
</dbReference>
<dbReference type="SUPFAM" id="SSF47144">
    <property type="entry name" value="HSC20 (HSCB), C-terminal oligomerisation domain"/>
    <property type="match status" value="1"/>
</dbReference>